<dbReference type="AlphaFoldDB" id="C7MN55"/>
<keyword evidence="6 10" id="KW-0808">Transferase</keyword>
<comment type="similarity">
    <text evidence="3">Belongs to the phosphate acetyltransferase and butyryltransferase family.</text>
</comment>
<dbReference type="OrthoDB" id="9808984at2"/>
<dbReference type="EMBL" id="CP001682">
    <property type="protein sequence ID" value="ACU94345.1"/>
    <property type="molecule type" value="Genomic_DNA"/>
</dbReference>
<evidence type="ECO:0000313" key="11">
    <source>
        <dbReference type="Proteomes" id="UP000000954"/>
    </source>
</evidence>
<dbReference type="NCBIfam" id="NF007233">
    <property type="entry name" value="PRK09653.1"/>
    <property type="match status" value="1"/>
</dbReference>
<dbReference type="GO" id="GO:0008959">
    <property type="term" value="F:phosphate acetyltransferase activity"/>
    <property type="evidence" value="ECO:0007669"/>
    <property type="project" value="UniProtKB-EC"/>
</dbReference>
<evidence type="ECO:0000256" key="4">
    <source>
        <dbReference type="ARBA" id="ARBA00012707"/>
    </source>
</evidence>
<dbReference type="STRING" id="469378.Ccur_06290"/>
<dbReference type="Gene3D" id="3.40.50.10950">
    <property type="match status" value="1"/>
</dbReference>
<comment type="catalytic activity">
    <reaction evidence="1">
        <text>acetyl-CoA + phosphate = acetyl phosphate + CoA</text>
        <dbReference type="Rhea" id="RHEA:19521"/>
        <dbReference type="ChEBI" id="CHEBI:22191"/>
        <dbReference type="ChEBI" id="CHEBI:43474"/>
        <dbReference type="ChEBI" id="CHEBI:57287"/>
        <dbReference type="ChEBI" id="CHEBI:57288"/>
        <dbReference type="EC" id="2.3.1.8"/>
    </reaction>
</comment>
<dbReference type="Gene3D" id="3.40.50.10750">
    <property type="entry name" value="Isocitrate/Isopropylmalate dehydrogenase-like"/>
    <property type="match status" value="1"/>
</dbReference>
<evidence type="ECO:0000256" key="7">
    <source>
        <dbReference type="ARBA" id="ARBA00023315"/>
    </source>
</evidence>
<dbReference type="InterPro" id="IPR002505">
    <property type="entry name" value="PTA_PTB"/>
</dbReference>
<keyword evidence="7 10" id="KW-0012">Acyltransferase</keyword>
<dbReference type="Pfam" id="PF01515">
    <property type="entry name" value="PTA_PTB"/>
    <property type="match status" value="1"/>
</dbReference>
<feature type="domain" description="Phosphate acetyl/butaryl transferase" evidence="9">
    <location>
        <begin position="4"/>
        <end position="324"/>
    </location>
</feature>
<dbReference type="HOGENOM" id="CLU_019723_0_1_11"/>
<accession>C7MN55</accession>
<sequence length="333" mass="34626">MSAFIESMITRAQTSRQTIVLPEGNDQRTLQAAKAVMERGIADVIVLGNATEITSTAGDLAGARIVDPATSNAASSYAETFFELRKHKGITLEDAIAQMADPIYFGAMMVKQGDADGMVCGACHATADVLRAALQILKTAPGASAVSSFFIMALPDTTYGDDGVLMFADCGLTIQPDAAALAQIAVSCSESWHALFESEPRVALLSHSTHTSAVANPDRDKVIEATRLAHEMAPNLALDGELQADAALVPAVAATKAADSSVAGSANILVFPDLDSGNIAYKLVQRLAHAEAYGPITQGIAAPVNDLSRGASVEDIIGVIAITAVQCQATERV</sequence>
<dbReference type="InterPro" id="IPR012147">
    <property type="entry name" value="P_Ac_Bu_trans"/>
</dbReference>
<evidence type="ECO:0000256" key="5">
    <source>
        <dbReference type="ARBA" id="ARBA00021528"/>
    </source>
</evidence>
<dbReference type="eggNOG" id="COG0280">
    <property type="taxonomic scope" value="Bacteria"/>
</dbReference>
<gene>
    <name evidence="10" type="ordered locus">Ccur_06290</name>
</gene>
<evidence type="ECO:0000256" key="6">
    <source>
        <dbReference type="ARBA" id="ARBA00022679"/>
    </source>
</evidence>
<dbReference type="PANTHER" id="PTHR43356:SF3">
    <property type="entry name" value="PHOSPHATE ACETYLTRANSFERASE"/>
    <property type="match status" value="1"/>
</dbReference>
<dbReference type="InterPro" id="IPR042112">
    <property type="entry name" value="P_AcTrfase_dom2"/>
</dbReference>
<proteinExistence type="inferred from homology"/>
<evidence type="ECO:0000259" key="9">
    <source>
        <dbReference type="Pfam" id="PF01515"/>
    </source>
</evidence>
<reference evidence="10 11" key="1">
    <citation type="journal article" date="2009" name="Stand. Genomic Sci.">
        <title>Complete genome sequence of Cryptobacterium curtum type strain (12-3).</title>
        <authorList>
            <person name="Mavrommatis K."/>
            <person name="Pukall R."/>
            <person name="Rohde C."/>
            <person name="Chen F."/>
            <person name="Sims D."/>
            <person name="Brettin T."/>
            <person name="Kuske C."/>
            <person name="Detter J.C."/>
            <person name="Han C."/>
            <person name="Lapidus A."/>
            <person name="Copeland A."/>
            <person name="Glavina Del Rio T."/>
            <person name="Nolan M."/>
            <person name="Lucas S."/>
            <person name="Tice H."/>
            <person name="Cheng J.F."/>
            <person name="Bruce D."/>
            <person name="Goodwin L."/>
            <person name="Pitluck S."/>
            <person name="Ovchinnikova G."/>
            <person name="Pati A."/>
            <person name="Ivanova N."/>
            <person name="Chen A."/>
            <person name="Palaniappan K."/>
            <person name="Chain P."/>
            <person name="D'haeseleer P."/>
            <person name="Goker M."/>
            <person name="Bristow J."/>
            <person name="Eisen J.A."/>
            <person name="Markowitz V."/>
            <person name="Hugenholtz P."/>
            <person name="Rohde M."/>
            <person name="Klenk H.P."/>
            <person name="Kyrpides N.C."/>
        </authorList>
    </citation>
    <scope>NUCLEOTIDE SEQUENCE [LARGE SCALE GENOMIC DNA]</scope>
    <source>
        <strain evidence="11">ATCC 700683 / DSM 15641 / 12-3</strain>
    </source>
</reference>
<dbReference type="InterPro" id="IPR004614">
    <property type="entry name" value="P_AcTrfase"/>
</dbReference>
<keyword evidence="11" id="KW-1185">Reference proteome</keyword>
<dbReference type="Proteomes" id="UP000000954">
    <property type="component" value="Chromosome"/>
</dbReference>
<dbReference type="EC" id="2.3.1.8" evidence="4"/>
<dbReference type="RefSeq" id="WP_012803033.1">
    <property type="nucleotide sequence ID" value="NC_013170.1"/>
</dbReference>
<dbReference type="KEGG" id="ccu:Ccur_06290"/>
<dbReference type="PIRSF" id="PIRSF000428">
    <property type="entry name" value="P_Ac_trans"/>
    <property type="match status" value="1"/>
</dbReference>
<evidence type="ECO:0000256" key="3">
    <source>
        <dbReference type="ARBA" id="ARBA00005656"/>
    </source>
</evidence>
<comment type="pathway">
    <text evidence="2">Metabolic intermediate biosynthesis; acetyl-CoA biosynthesis; acetyl-CoA from acetate: step 2/2.</text>
</comment>
<dbReference type="InterPro" id="IPR042113">
    <property type="entry name" value="P_AcTrfase_dom1"/>
</dbReference>
<evidence type="ECO:0000313" key="10">
    <source>
        <dbReference type="EMBL" id="ACU94345.1"/>
    </source>
</evidence>
<protein>
    <recommendedName>
        <fullName evidence="5">Phosphate acetyltransferase</fullName>
        <ecNumber evidence="4">2.3.1.8</ecNumber>
    </recommendedName>
    <alternativeName>
        <fullName evidence="8">Phosphotransacetylase</fullName>
    </alternativeName>
</protein>
<name>C7MN55_CRYCD</name>
<dbReference type="SUPFAM" id="SSF53659">
    <property type="entry name" value="Isocitrate/Isopropylmalate dehydrogenase-like"/>
    <property type="match status" value="1"/>
</dbReference>
<dbReference type="NCBIfam" id="TIGR00651">
    <property type="entry name" value="pta"/>
    <property type="match status" value="1"/>
</dbReference>
<dbReference type="PANTHER" id="PTHR43356">
    <property type="entry name" value="PHOSPHATE ACETYLTRANSFERASE"/>
    <property type="match status" value="1"/>
</dbReference>
<evidence type="ECO:0000256" key="2">
    <source>
        <dbReference type="ARBA" id="ARBA00004989"/>
    </source>
</evidence>
<dbReference type="InterPro" id="IPR050500">
    <property type="entry name" value="Phos_Acetyltrans/Butyryltrans"/>
</dbReference>
<evidence type="ECO:0000256" key="1">
    <source>
        <dbReference type="ARBA" id="ARBA00000705"/>
    </source>
</evidence>
<evidence type="ECO:0000256" key="8">
    <source>
        <dbReference type="ARBA" id="ARBA00031108"/>
    </source>
</evidence>
<organism evidence="10 11">
    <name type="scientific">Cryptobacterium curtum (strain ATCC 700683 / DSM 15641 / CCUG 43107 / 12-3)</name>
    <dbReference type="NCBI Taxonomy" id="469378"/>
    <lineage>
        <taxon>Bacteria</taxon>
        <taxon>Bacillati</taxon>
        <taxon>Actinomycetota</taxon>
        <taxon>Coriobacteriia</taxon>
        <taxon>Eggerthellales</taxon>
        <taxon>Eggerthellaceae</taxon>
        <taxon>Cryptobacterium</taxon>
    </lineage>
</organism>